<dbReference type="Proteomes" id="UP000054567">
    <property type="component" value="Unassembled WGS sequence"/>
</dbReference>
<dbReference type="OrthoDB" id="4494329at2759"/>
<dbReference type="AlphaFoldDB" id="A0A0J6IDF7"/>
<proteinExistence type="predicted"/>
<evidence type="ECO:0000313" key="1">
    <source>
        <dbReference type="EMBL" id="KMM69762.1"/>
    </source>
</evidence>
<dbReference type="VEuPathDB" id="FungiDB:CPAG_06076"/>
<reference evidence="2" key="3">
    <citation type="journal article" date="2010" name="Genome Res.">
        <title>Population genomic sequencing of Coccidioides fungi reveals recent hybridization and transposon control.</title>
        <authorList>
            <person name="Neafsey D.E."/>
            <person name="Barker B.M."/>
            <person name="Sharpton T.J."/>
            <person name="Stajich J.E."/>
            <person name="Park D.J."/>
            <person name="Whiston E."/>
            <person name="Hung C.-Y."/>
            <person name="McMahan C."/>
            <person name="White J."/>
            <person name="Sykes S."/>
            <person name="Heiman D."/>
            <person name="Young S."/>
            <person name="Zeng Q."/>
            <person name="Abouelleil A."/>
            <person name="Aftuck L."/>
            <person name="Bessette D."/>
            <person name="Brown A."/>
            <person name="FitzGerald M."/>
            <person name="Lui A."/>
            <person name="Macdonald J.P."/>
            <person name="Priest M."/>
            <person name="Orbach M.J."/>
            <person name="Galgiani J.N."/>
            <person name="Kirkland T.N."/>
            <person name="Cole G.T."/>
            <person name="Birren B.W."/>
            <person name="Henn M.R."/>
            <person name="Taylor J.W."/>
            <person name="Rounsley S.D."/>
        </authorList>
    </citation>
    <scope>NUCLEOTIDE SEQUENCE [LARGE SCALE GENOMIC DNA]</scope>
    <source>
        <strain evidence="2">RMSCC 3488</strain>
    </source>
</reference>
<dbReference type="EMBL" id="DS268111">
    <property type="protein sequence ID" value="KMM69762.1"/>
    <property type="molecule type" value="Genomic_DNA"/>
</dbReference>
<protein>
    <submittedName>
        <fullName evidence="1">Uncharacterized protein</fullName>
    </submittedName>
</protein>
<organism evidence="1 2">
    <name type="scientific">Coccidioides posadasii RMSCC 3488</name>
    <dbReference type="NCBI Taxonomy" id="454284"/>
    <lineage>
        <taxon>Eukaryota</taxon>
        <taxon>Fungi</taxon>
        <taxon>Dikarya</taxon>
        <taxon>Ascomycota</taxon>
        <taxon>Pezizomycotina</taxon>
        <taxon>Eurotiomycetes</taxon>
        <taxon>Eurotiomycetidae</taxon>
        <taxon>Onygenales</taxon>
        <taxon>Onygenaceae</taxon>
        <taxon>Coccidioides</taxon>
    </lineage>
</organism>
<name>A0A0J6IDF7_COCPO</name>
<reference evidence="2" key="2">
    <citation type="journal article" date="2009" name="Genome Res.">
        <title>Comparative genomic analyses of the human fungal pathogens Coccidioides and their relatives.</title>
        <authorList>
            <person name="Sharpton T.J."/>
            <person name="Stajich J.E."/>
            <person name="Rounsley S.D."/>
            <person name="Gardner M.J."/>
            <person name="Wortman J.R."/>
            <person name="Jordar V.S."/>
            <person name="Maiti R."/>
            <person name="Kodira C.D."/>
            <person name="Neafsey D.E."/>
            <person name="Zeng Q."/>
            <person name="Hung C.-Y."/>
            <person name="McMahan C."/>
            <person name="Muszewska A."/>
            <person name="Grynberg M."/>
            <person name="Mandel M.A."/>
            <person name="Kellner E.M."/>
            <person name="Barker B.M."/>
            <person name="Galgiani J.N."/>
            <person name="Orbach M.J."/>
            <person name="Kirkland T.N."/>
            <person name="Cole G.T."/>
            <person name="Henn M.R."/>
            <person name="Birren B.W."/>
            <person name="Taylor J.W."/>
        </authorList>
    </citation>
    <scope>NUCLEOTIDE SEQUENCE [LARGE SCALE GENOMIC DNA]</scope>
    <source>
        <strain evidence="2">RMSCC 3488</strain>
    </source>
</reference>
<sequence>MVNPAEREFPSGAIQETPQLQRVCTSEGPNFLSHLTLPVDTPNCCSSTSNNVYSEYSGFLEELKQYTQLAKPDKWLPLISNLPVAELSSHAWTKRKIDYTLALEESDLGVALQEGLQDPVLIPAGSPLGQHKLYLNNTAKNLSKMTFLGKDIPIIDGVLGPDGKGLMQAEKKARNDN</sequence>
<reference evidence="1 2" key="1">
    <citation type="submission" date="2007-06" db="EMBL/GenBank/DDBJ databases">
        <title>The Genome Sequence of Coccidioides posadasii RMSCC_3488.</title>
        <authorList>
            <consortium name="Coccidioides Genome Resources Consortium"/>
            <consortium name="The Broad Institute Genome Sequencing Platform"/>
            <person name="Henn M.R."/>
            <person name="Sykes S."/>
            <person name="Young S."/>
            <person name="Jaffe D."/>
            <person name="Berlin A."/>
            <person name="Alvarez P."/>
            <person name="Butler J."/>
            <person name="Gnerre S."/>
            <person name="Grabherr M."/>
            <person name="Mauceli E."/>
            <person name="Brockman W."/>
            <person name="Kodira C."/>
            <person name="Alvarado L."/>
            <person name="Zeng Q."/>
            <person name="Crawford M."/>
            <person name="Antoine C."/>
            <person name="Devon K."/>
            <person name="Galgiani J."/>
            <person name="Orsborn K."/>
            <person name="Lewis M.L."/>
            <person name="Nusbaum C."/>
            <person name="Galagan J."/>
            <person name="Birren B."/>
        </authorList>
    </citation>
    <scope>NUCLEOTIDE SEQUENCE [LARGE SCALE GENOMIC DNA]</scope>
    <source>
        <strain evidence="1 2">RMSCC 3488</strain>
    </source>
</reference>
<gene>
    <name evidence="1" type="ORF">CPAG_06076</name>
</gene>
<accession>A0A0J6IDF7</accession>
<evidence type="ECO:0000313" key="2">
    <source>
        <dbReference type="Proteomes" id="UP000054567"/>
    </source>
</evidence>